<keyword evidence="5 11" id="KW-0808">Transferase</keyword>
<dbReference type="GO" id="GO:0106143">
    <property type="term" value="C:tRNA (m7G46) methyltransferase complex"/>
    <property type="evidence" value="ECO:0007669"/>
    <property type="project" value="UniProtKB-ARBA"/>
</dbReference>
<evidence type="ECO:0000256" key="1">
    <source>
        <dbReference type="ARBA" id="ARBA00000142"/>
    </source>
</evidence>
<dbReference type="GeneID" id="110983147"/>
<dbReference type="Pfam" id="PF02390">
    <property type="entry name" value="Methyltransf_4"/>
    <property type="match status" value="1"/>
</dbReference>
<dbReference type="AlphaFoldDB" id="A0A8B7YYR9"/>
<evidence type="ECO:0000256" key="5">
    <source>
        <dbReference type="ARBA" id="ARBA00022679"/>
    </source>
</evidence>
<keyword evidence="8 11" id="KW-0694">RNA-binding</keyword>
<comment type="similarity">
    <text evidence="11">Belongs to the class I-like SAM-binding methyltransferase superfamily. TrmB family.</text>
</comment>
<dbReference type="OrthoDB" id="47276at2759"/>
<dbReference type="InterPro" id="IPR025763">
    <property type="entry name" value="Trm8_euk"/>
</dbReference>
<evidence type="ECO:0000256" key="4">
    <source>
        <dbReference type="ARBA" id="ARBA00022603"/>
    </source>
</evidence>
<evidence type="ECO:0000256" key="11">
    <source>
        <dbReference type="HAMAP-Rule" id="MF_03055"/>
    </source>
</evidence>
<evidence type="ECO:0000313" key="13">
    <source>
        <dbReference type="Proteomes" id="UP000694845"/>
    </source>
</evidence>
<proteinExistence type="inferred from homology"/>
<accession>A0A8B7YYR9</accession>
<name>A0A8B7YYR9_ACAPL</name>
<comment type="pathway">
    <text evidence="10 11">tRNA modification; N(7)-methylguanine-tRNA biosynthesis.</text>
</comment>
<protein>
    <recommendedName>
        <fullName evidence="11">tRNA (guanine-N(7)-)-methyltransferase</fullName>
        <ecNumber evidence="11">2.1.1.33</ecNumber>
    </recommendedName>
    <alternativeName>
        <fullName evidence="11">tRNA (guanine(46)-N(7))-methyltransferase</fullName>
    </alternativeName>
    <alternativeName>
        <fullName evidence="11">tRNA(m7G46)-methyltransferase</fullName>
    </alternativeName>
</protein>
<keyword evidence="7 11" id="KW-0819">tRNA processing</keyword>
<dbReference type="GO" id="GO:0005634">
    <property type="term" value="C:nucleus"/>
    <property type="evidence" value="ECO:0007669"/>
    <property type="project" value="UniProtKB-SubCell"/>
</dbReference>
<keyword evidence="6 11" id="KW-0949">S-adenosyl-L-methionine</keyword>
<feature type="region of interest" description="Disordered" evidence="12">
    <location>
        <begin position="1"/>
        <end position="27"/>
    </location>
</feature>
<dbReference type="Proteomes" id="UP000694845">
    <property type="component" value="Unplaced"/>
</dbReference>
<dbReference type="PROSITE" id="PS51625">
    <property type="entry name" value="SAM_MT_TRMB"/>
    <property type="match status" value="1"/>
</dbReference>
<evidence type="ECO:0000256" key="8">
    <source>
        <dbReference type="ARBA" id="ARBA00022884"/>
    </source>
</evidence>
<comment type="catalytic activity">
    <reaction evidence="1 11">
        <text>guanosine(46) in tRNA + S-adenosyl-L-methionine = N(7)-methylguanosine(46) in tRNA + S-adenosyl-L-homocysteine</text>
        <dbReference type="Rhea" id="RHEA:42708"/>
        <dbReference type="Rhea" id="RHEA-COMP:10188"/>
        <dbReference type="Rhea" id="RHEA-COMP:10189"/>
        <dbReference type="ChEBI" id="CHEBI:57856"/>
        <dbReference type="ChEBI" id="CHEBI:59789"/>
        <dbReference type="ChEBI" id="CHEBI:74269"/>
        <dbReference type="ChEBI" id="CHEBI:74480"/>
        <dbReference type="EC" id="2.1.1.33"/>
    </reaction>
</comment>
<dbReference type="PANTHER" id="PTHR23417">
    <property type="entry name" value="3-DEOXY-D-MANNO-OCTULOSONIC-ACID TRANSFERASE/TRNA GUANINE-N 7 - -METHYLTRANSFERASE"/>
    <property type="match status" value="1"/>
</dbReference>
<gene>
    <name evidence="14" type="primary">LOC110983147</name>
</gene>
<feature type="active site" evidence="11">
    <location>
        <position position="149"/>
    </location>
</feature>
<dbReference type="CTD" id="4234"/>
<dbReference type="FunFam" id="3.40.50.150:FF:000060">
    <property type="entry name" value="tRNA (guanine-N(7)-)-methyltransferase"/>
    <property type="match status" value="1"/>
</dbReference>
<dbReference type="InterPro" id="IPR029063">
    <property type="entry name" value="SAM-dependent_MTases_sf"/>
</dbReference>
<dbReference type="OMA" id="LPNYFAK"/>
<dbReference type="KEGG" id="aplc:110983147"/>
<dbReference type="PANTHER" id="PTHR23417:SF16">
    <property type="entry name" value="TRNA (GUANINE-N(7)-)-METHYLTRANSFERASE"/>
    <property type="match status" value="1"/>
</dbReference>
<dbReference type="NCBIfam" id="TIGR00091">
    <property type="entry name" value="tRNA (guanosine(46)-N7)-methyltransferase TrmB"/>
    <property type="match status" value="1"/>
</dbReference>
<dbReference type="EC" id="2.1.1.33" evidence="11"/>
<dbReference type="GO" id="GO:0008176">
    <property type="term" value="F:tRNA (guanine(46)-N7)-methyltransferase activity"/>
    <property type="evidence" value="ECO:0007669"/>
    <property type="project" value="UniProtKB-UniRule"/>
</dbReference>
<evidence type="ECO:0000256" key="9">
    <source>
        <dbReference type="ARBA" id="ARBA00023242"/>
    </source>
</evidence>
<keyword evidence="13" id="KW-1185">Reference proteome</keyword>
<evidence type="ECO:0000256" key="10">
    <source>
        <dbReference type="ARBA" id="ARBA00060552"/>
    </source>
</evidence>
<dbReference type="InterPro" id="IPR003358">
    <property type="entry name" value="tRNA_(Gua-N-7)_MeTrfase_Trmb"/>
</dbReference>
<keyword evidence="9 11" id="KW-0539">Nucleus</keyword>
<dbReference type="UniPathway" id="UPA00989"/>
<feature type="binding site" evidence="11">
    <location>
        <begin position="126"/>
        <end position="127"/>
    </location>
    <ligand>
        <name>S-adenosyl-L-methionine</name>
        <dbReference type="ChEBI" id="CHEBI:59789"/>
    </ligand>
</feature>
<keyword evidence="4 11" id="KW-0489">Methyltransferase</keyword>
<dbReference type="HAMAP" id="MF_03055">
    <property type="entry name" value="tRNA_methyltr_TrmB_euk"/>
    <property type="match status" value="1"/>
</dbReference>
<keyword evidence="3 11" id="KW-0820">tRNA-binding</keyword>
<dbReference type="SUPFAM" id="SSF53335">
    <property type="entry name" value="S-adenosyl-L-methionine-dependent methyltransferases"/>
    <property type="match status" value="1"/>
</dbReference>
<feature type="binding site" evidence="11">
    <location>
        <position position="70"/>
    </location>
    <ligand>
        <name>S-adenosyl-L-methionine</name>
        <dbReference type="ChEBI" id="CHEBI:59789"/>
    </ligand>
</feature>
<evidence type="ECO:0000256" key="2">
    <source>
        <dbReference type="ARBA" id="ARBA00004123"/>
    </source>
</evidence>
<sequence>MAAPMPQKKFYRQRAHSNPHSDHSFEYPVHPDSMDWSDLYPAFFSQSEPEGDKSNGDSQPLAQVEFLDVGCGYGGLLVSLSPMFPRTLMLGMEIRMKVSDYVQDRIKALRQNQEGAYQNIACLRGNAMKHLPNFFRKGQISKMFILFPDPHFKKTKHKWRIVNQTLLAEYAYIMKEGGLLYTITDVKELHQWMCMHLNEHPLFERITDQEQAEDPIVELLGQCTEEGQKVTRNHGDKFPAVFRRIKDPFS</sequence>
<evidence type="ECO:0000256" key="7">
    <source>
        <dbReference type="ARBA" id="ARBA00022694"/>
    </source>
</evidence>
<dbReference type="GO" id="GO:0000049">
    <property type="term" value="F:tRNA binding"/>
    <property type="evidence" value="ECO:0007669"/>
    <property type="project" value="UniProtKB-UniRule"/>
</dbReference>
<feature type="binding site" evidence="11">
    <location>
        <begin position="93"/>
        <end position="94"/>
    </location>
    <ligand>
        <name>S-adenosyl-L-methionine</name>
        <dbReference type="ChEBI" id="CHEBI:59789"/>
    </ligand>
</feature>
<feature type="binding site" evidence="11">
    <location>
        <position position="146"/>
    </location>
    <ligand>
        <name>S-adenosyl-L-methionine</name>
        <dbReference type="ChEBI" id="CHEBI:59789"/>
    </ligand>
</feature>
<comment type="function">
    <text evidence="11">Catalyzes the formation of N(7)-methylguanine at position 46 (m7G46) in tRNA.</text>
</comment>
<evidence type="ECO:0000313" key="14">
    <source>
        <dbReference type="RefSeq" id="XP_022097837.1"/>
    </source>
</evidence>
<reference evidence="14" key="1">
    <citation type="submission" date="2025-08" db="UniProtKB">
        <authorList>
            <consortium name="RefSeq"/>
        </authorList>
    </citation>
    <scope>IDENTIFICATION</scope>
</reference>
<feature type="binding site" evidence="11">
    <location>
        <begin position="224"/>
        <end position="226"/>
    </location>
    <ligand>
        <name>S-adenosyl-L-methionine</name>
        <dbReference type="ChEBI" id="CHEBI:59789"/>
    </ligand>
</feature>
<organism evidence="13 14">
    <name type="scientific">Acanthaster planci</name>
    <name type="common">Crown-of-thorns starfish</name>
    <dbReference type="NCBI Taxonomy" id="133434"/>
    <lineage>
        <taxon>Eukaryota</taxon>
        <taxon>Metazoa</taxon>
        <taxon>Echinodermata</taxon>
        <taxon>Eleutherozoa</taxon>
        <taxon>Asterozoa</taxon>
        <taxon>Asteroidea</taxon>
        <taxon>Valvatacea</taxon>
        <taxon>Valvatida</taxon>
        <taxon>Acanthasteridae</taxon>
        <taxon>Acanthaster</taxon>
    </lineage>
</organism>
<dbReference type="RefSeq" id="XP_022097837.1">
    <property type="nucleotide sequence ID" value="XM_022242145.1"/>
</dbReference>
<evidence type="ECO:0000256" key="12">
    <source>
        <dbReference type="SAM" id="MobiDB-lite"/>
    </source>
</evidence>
<comment type="subcellular location">
    <subcellularLocation>
        <location evidence="2 11">Nucleus</location>
    </subcellularLocation>
</comment>
<evidence type="ECO:0000256" key="6">
    <source>
        <dbReference type="ARBA" id="ARBA00022691"/>
    </source>
</evidence>
<dbReference type="Gene3D" id="3.40.50.150">
    <property type="entry name" value="Vaccinia Virus protein VP39"/>
    <property type="match status" value="1"/>
</dbReference>
<evidence type="ECO:0000256" key="3">
    <source>
        <dbReference type="ARBA" id="ARBA00022555"/>
    </source>
</evidence>